<dbReference type="RefSeq" id="WP_290365683.1">
    <property type="nucleotide sequence ID" value="NZ_JAUFQU010000096.1"/>
</dbReference>
<evidence type="ECO:0000313" key="2">
    <source>
        <dbReference type="Proteomes" id="UP001242368"/>
    </source>
</evidence>
<protein>
    <recommendedName>
        <fullName evidence="3">Ribosomal protein S14</fullName>
    </recommendedName>
</protein>
<proteinExistence type="predicted"/>
<sequence length="48" mass="5839">MDKSQSEIKRLQQRETIKRYQFINDVLKTSYQIDKNKASVFVARVDRY</sequence>
<comment type="caution">
    <text evidence="1">The sequence shown here is derived from an EMBL/GenBank/DDBJ whole genome shotgun (WGS) entry which is preliminary data.</text>
</comment>
<reference evidence="2" key="1">
    <citation type="journal article" date="2019" name="Int. J. Syst. Evol. Microbiol.">
        <title>The Global Catalogue of Microorganisms (GCM) 10K type strain sequencing project: providing services to taxonomists for standard genome sequencing and annotation.</title>
        <authorList>
            <consortium name="The Broad Institute Genomics Platform"/>
            <consortium name="The Broad Institute Genome Sequencing Center for Infectious Disease"/>
            <person name="Wu L."/>
            <person name="Ma J."/>
        </authorList>
    </citation>
    <scope>NUCLEOTIDE SEQUENCE [LARGE SCALE GENOMIC DNA]</scope>
    <source>
        <strain evidence="2">CECT 7184</strain>
    </source>
</reference>
<keyword evidence="2" id="KW-1185">Reference proteome</keyword>
<dbReference type="Proteomes" id="UP001242368">
    <property type="component" value="Unassembled WGS sequence"/>
</dbReference>
<name>A0ABT8D214_9FLAO</name>
<organism evidence="1 2">
    <name type="scientific">Paenimyroides ceti</name>
    <dbReference type="NCBI Taxonomy" id="395087"/>
    <lineage>
        <taxon>Bacteria</taxon>
        <taxon>Pseudomonadati</taxon>
        <taxon>Bacteroidota</taxon>
        <taxon>Flavobacteriia</taxon>
        <taxon>Flavobacteriales</taxon>
        <taxon>Flavobacteriaceae</taxon>
        <taxon>Paenimyroides</taxon>
    </lineage>
</organism>
<accession>A0ABT8D214</accession>
<evidence type="ECO:0008006" key="3">
    <source>
        <dbReference type="Google" id="ProtNLM"/>
    </source>
</evidence>
<evidence type="ECO:0000313" key="1">
    <source>
        <dbReference type="EMBL" id="MDN3710580.1"/>
    </source>
</evidence>
<dbReference type="EMBL" id="JAUFQU010000096">
    <property type="protein sequence ID" value="MDN3710580.1"/>
    <property type="molecule type" value="Genomic_DNA"/>
</dbReference>
<gene>
    <name evidence="1" type="ORF">QW060_27750</name>
</gene>